<name>A0A0F9H5T4_9ZZZZ</name>
<protein>
    <submittedName>
        <fullName evidence="1">Uncharacterized protein</fullName>
    </submittedName>
</protein>
<dbReference type="EMBL" id="LAZR01017955">
    <property type="protein sequence ID" value="KKL98306.1"/>
    <property type="molecule type" value="Genomic_DNA"/>
</dbReference>
<proteinExistence type="predicted"/>
<dbReference type="AlphaFoldDB" id="A0A0F9H5T4"/>
<comment type="caution">
    <text evidence="1">The sequence shown here is derived from an EMBL/GenBank/DDBJ whole genome shotgun (WGS) entry which is preliminary data.</text>
</comment>
<accession>A0A0F9H5T4</accession>
<evidence type="ECO:0000313" key="1">
    <source>
        <dbReference type="EMBL" id="KKL98306.1"/>
    </source>
</evidence>
<organism evidence="1">
    <name type="scientific">marine sediment metagenome</name>
    <dbReference type="NCBI Taxonomy" id="412755"/>
    <lineage>
        <taxon>unclassified sequences</taxon>
        <taxon>metagenomes</taxon>
        <taxon>ecological metagenomes</taxon>
    </lineage>
</organism>
<sequence length="64" mass="7414">MYGSLFVVLTRKGDALNHITFRHVATVWIRGTKVELQNRKGKWGNNKTFRTVDSNDWLISVSHI</sequence>
<reference evidence="1" key="1">
    <citation type="journal article" date="2015" name="Nature">
        <title>Complex archaea that bridge the gap between prokaryotes and eukaryotes.</title>
        <authorList>
            <person name="Spang A."/>
            <person name="Saw J.H."/>
            <person name="Jorgensen S.L."/>
            <person name="Zaremba-Niedzwiedzka K."/>
            <person name="Martijn J."/>
            <person name="Lind A.E."/>
            <person name="van Eijk R."/>
            <person name="Schleper C."/>
            <person name="Guy L."/>
            <person name="Ettema T.J."/>
        </authorList>
    </citation>
    <scope>NUCLEOTIDE SEQUENCE</scope>
</reference>
<gene>
    <name evidence="1" type="ORF">LCGC14_1825770</name>
</gene>